<accession>A0ABQ2DE65</accession>
<name>A0ABQ2DE65_9DEIO</name>
<keyword evidence="2" id="KW-1185">Reference proteome</keyword>
<evidence type="ECO:0000313" key="1">
    <source>
        <dbReference type="EMBL" id="GGJ54829.1"/>
    </source>
</evidence>
<proteinExistence type="predicted"/>
<protein>
    <submittedName>
        <fullName evidence="1">Uncharacterized protein</fullName>
    </submittedName>
</protein>
<dbReference type="EMBL" id="BMOD01000031">
    <property type="protein sequence ID" value="GGJ54829.1"/>
    <property type="molecule type" value="Genomic_DNA"/>
</dbReference>
<dbReference type="RefSeq" id="WP_189007700.1">
    <property type="nucleotide sequence ID" value="NZ_BMOD01000031.1"/>
</dbReference>
<comment type="caution">
    <text evidence="1">The sequence shown here is derived from an EMBL/GenBank/DDBJ whole genome shotgun (WGS) entry which is preliminary data.</text>
</comment>
<reference evidence="2" key="1">
    <citation type="journal article" date="2019" name="Int. J. Syst. Evol. Microbiol.">
        <title>The Global Catalogue of Microorganisms (GCM) 10K type strain sequencing project: providing services to taxonomists for standard genome sequencing and annotation.</title>
        <authorList>
            <consortium name="The Broad Institute Genomics Platform"/>
            <consortium name="The Broad Institute Genome Sequencing Center for Infectious Disease"/>
            <person name="Wu L."/>
            <person name="Ma J."/>
        </authorList>
    </citation>
    <scope>NUCLEOTIDE SEQUENCE [LARGE SCALE GENOMIC DNA]</scope>
    <source>
        <strain evidence="2">JCM 14370</strain>
    </source>
</reference>
<organism evidence="1 2">
    <name type="scientific">Deinococcus roseus</name>
    <dbReference type="NCBI Taxonomy" id="392414"/>
    <lineage>
        <taxon>Bacteria</taxon>
        <taxon>Thermotogati</taxon>
        <taxon>Deinococcota</taxon>
        <taxon>Deinococci</taxon>
        <taxon>Deinococcales</taxon>
        <taxon>Deinococcaceae</taxon>
        <taxon>Deinococcus</taxon>
    </lineage>
</organism>
<sequence>MTLSRLPETATDWLEVLNGSLPKRIFVQEVEQDFSQLAQISRVLLCLPEEVLHEQLGHIPRLLKAVQALLHSPIWLDTLMRNPSLLISSLPLLRLYRRSGGPRMEQVLEPIHRLLAWNYIQDSEWMPPYLLEVSVSMQELGFSGFDVFDVEAAYDSTVLPVHVPAWMWCYEKTSVLDYLLKVASTARLQVPQHWQVTCTAELLASLNGQALKPLSSALLHYALTSGTDSRLYQQAIQKAVQLRPASVWDAASSSADLAIALIRKEMFYV</sequence>
<dbReference type="Proteomes" id="UP000632222">
    <property type="component" value="Unassembled WGS sequence"/>
</dbReference>
<evidence type="ECO:0000313" key="2">
    <source>
        <dbReference type="Proteomes" id="UP000632222"/>
    </source>
</evidence>
<gene>
    <name evidence="1" type="ORF">GCM10008938_46110</name>
</gene>